<proteinExistence type="inferred from homology"/>
<comment type="similarity">
    <text evidence="9">Belongs to the aromatic-ring hydroxylase family. KMO subfamily.</text>
</comment>
<evidence type="ECO:0000256" key="2">
    <source>
        <dbReference type="ARBA" id="ARBA00022630"/>
    </source>
</evidence>
<keyword evidence="12" id="KW-1185">Reference proteome</keyword>
<dbReference type="Proteomes" id="UP000291142">
    <property type="component" value="Unassembled WGS sequence"/>
</dbReference>
<keyword evidence="6 9" id="KW-0560">Oxidoreductase</keyword>
<dbReference type="EC" id="1.14.13.9" evidence="9"/>
<dbReference type="PANTHER" id="PTHR46028:SF2">
    <property type="entry name" value="KYNURENINE 3-MONOOXYGENASE"/>
    <property type="match status" value="1"/>
</dbReference>
<dbReference type="Pfam" id="PF01494">
    <property type="entry name" value="FAD_binding_3"/>
    <property type="match status" value="1"/>
</dbReference>
<comment type="caution">
    <text evidence="11">The sequence shown here is derived from an EMBL/GenBank/DDBJ whole genome shotgun (WGS) entry which is preliminary data.</text>
</comment>
<dbReference type="InterPro" id="IPR036188">
    <property type="entry name" value="FAD/NAD-bd_sf"/>
</dbReference>
<dbReference type="Gene3D" id="3.50.50.60">
    <property type="entry name" value="FAD/NAD(P)-binding domain"/>
    <property type="match status" value="1"/>
</dbReference>
<evidence type="ECO:0000259" key="10">
    <source>
        <dbReference type="Pfam" id="PF01494"/>
    </source>
</evidence>
<dbReference type="PANTHER" id="PTHR46028">
    <property type="entry name" value="KYNURENINE 3-MONOOXYGENASE"/>
    <property type="match status" value="1"/>
</dbReference>
<dbReference type="UniPathway" id="UPA00253">
    <property type="reaction ID" value="UER00328"/>
</dbReference>
<evidence type="ECO:0000313" key="12">
    <source>
        <dbReference type="Proteomes" id="UP000291142"/>
    </source>
</evidence>
<keyword evidence="7 9" id="KW-0503">Monooxygenase</keyword>
<sequence>MKQQNILIIGAGLCGSLLALRLGQRGYNVSVYEKRPDLRKVDISAGRSINLAFSDRGNKGMKMVGLEEKVKQLCIPMHGRMIHDNHGNTFQSNYSGRDHEYINSISRGGLNALLLDEAEKHKNVSIYFNKKCKSVNFEKTTALFKDYNSKEEFIEDADIIIATDGAGSILRKSYYLGKKFLFSFSQEYLTHGYKELTILPKANGDYKIHKHALHIWPRGNFMLIALPNLDGSFTVTLFLSYDEGQHNFNNLTSEDRVLRFFQKEFPDALAVMPNLLDDFFTNPTAPLGTIKCSPWHYKGNTLLMGDAAHAIVPFYGQGMNASFEDVVEFDKILDKHKGNWKTVFSEYEKTRKKDTDAIADLAIDNFHEMKDHVANPIFQEKRKIEMALEQEFPNEYSSKYSLVTFNEHIGYREAMLKGRAQDKAILNMLAGGVISPNDDMNIILEKVKTETEAILEDDRIAGLK</sequence>
<dbReference type="InterPro" id="IPR027545">
    <property type="entry name" value="Kynurenine_monooxygenase"/>
</dbReference>
<keyword evidence="2 9" id="KW-0285">Flavoprotein</keyword>
<dbReference type="FunFam" id="3.50.50.60:FF:000185">
    <property type="entry name" value="Kynurenine 3-monooxygenase"/>
    <property type="match status" value="1"/>
</dbReference>
<evidence type="ECO:0000256" key="1">
    <source>
        <dbReference type="ARBA" id="ARBA00001974"/>
    </source>
</evidence>
<feature type="domain" description="FAD-binding" evidence="10">
    <location>
        <begin position="5"/>
        <end position="336"/>
    </location>
</feature>
<dbReference type="GO" id="GO:0019805">
    <property type="term" value="P:quinolinate biosynthetic process"/>
    <property type="evidence" value="ECO:0007669"/>
    <property type="project" value="UniProtKB-UniRule"/>
</dbReference>
<dbReference type="InterPro" id="IPR002938">
    <property type="entry name" value="FAD-bd"/>
</dbReference>
<evidence type="ECO:0000256" key="4">
    <source>
        <dbReference type="ARBA" id="ARBA00022827"/>
    </source>
</evidence>
<protein>
    <recommendedName>
        <fullName evidence="9">Kynurenine 3-monooxygenase</fullName>
        <ecNumber evidence="9">1.14.13.9</ecNumber>
    </recommendedName>
    <alternativeName>
        <fullName evidence="9">Kynurenine 3-hydroxylase</fullName>
    </alternativeName>
</protein>
<comment type="cofactor">
    <cofactor evidence="1 9">
        <name>FAD</name>
        <dbReference type="ChEBI" id="CHEBI:57692"/>
    </cofactor>
</comment>
<dbReference type="GO" id="GO:0004502">
    <property type="term" value="F:kynurenine 3-monooxygenase activity"/>
    <property type="evidence" value="ECO:0007669"/>
    <property type="project" value="UniProtKB-UniRule"/>
</dbReference>
<evidence type="ECO:0000256" key="9">
    <source>
        <dbReference type="HAMAP-Rule" id="MF_01971"/>
    </source>
</evidence>
<dbReference type="PRINTS" id="PR00420">
    <property type="entry name" value="RNGMNOXGNASE"/>
</dbReference>
<organism evidence="11 12">
    <name type="scientific">Hyunsoonleella flava</name>
    <dbReference type="NCBI Taxonomy" id="2527939"/>
    <lineage>
        <taxon>Bacteria</taxon>
        <taxon>Pseudomonadati</taxon>
        <taxon>Bacteroidota</taxon>
        <taxon>Flavobacteriia</taxon>
        <taxon>Flavobacteriales</taxon>
        <taxon>Flavobacteriaceae</taxon>
    </lineage>
</organism>
<dbReference type="GO" id="GO:0006569">
    <property type="term" value="P:L-tryptophan catabolic process"/>
    <property type="evidence" value="ECO:0007669"/>
    <property type="project" value="UniProtKB-UniRule"/>
</dbReference>
<keyword evidence="5 9" id="KW-0521">NADP</keyword>
<dbReference type="SUPFAM" id="SSF51905">
    <property type="entry name" value="FAD/NAD(P)-binding domain"/>
    <property type="match status" value="1"/>
</dbReference>
<dbReference type="EMBL" id="SIRT01000002">
    <property type="protein sequence ID" value="TBN05535.1"/>
    <property type="molecule type" value="Genomic_DNA"/>
</dbReference>
<dbReference type="GO" id="GO:0009435">
    <property type="term" value="P:NAD+ biosynthetic process"/>
    <property type="evidence" value="ECO:0007669"/>
    <property type="project" value="UniProtKB-UniPathway"/>
</dbReference>
<evidence type="ECO:0000256" key="3">
    <source>
        <dbReference type="ARBA" id="ARBA00022642"/>
    </source>
</evidence>
<keyword evidence="4 9" id="KW-0274">FAD</keyword>
<accession>A0A4Q9FKT3</accession>
<gene>
    <name evidence="9" type="primary">kmo</name>
    <name evidence="11" type="ORF">EYD45_04465</name>
</gene>
<evidence type="ECO:0000256" key="5">
    <source>
        <dbReference type="ARBA" id="ARBA00022857"/>
    </source>
</evidence>
<evidence type="ECO:0000256" key="8">
    <source>
        <dbReference type="ARBA" id="ARBA00047818"/>
    </source>
</evidence>
<dbReference type="GO" id="GO:0043420">
    <property type="term" value="P:anthranilate metabolic process"/>
    <property type="evidence" value="ECO:0007669"/>
    <property type="project" value="UniProtKB-UniRule"/>
</dbReference>
<reference evidence="11 12" key="1">
    <citation type="submission" date="2019-02" db="EMBL/GenBank/DDBJ databases">
        <title>Hyunsoonleella sp., isolated from marine sediment.</title>
        <authorList>
            <person name="Liu B.-T."/>
        </authorList>
    </citation>
    <scope>NUCLEOTIDE SEQUENCE [LARGE SCALE GENOMIC DNA]</scope>
    <source>
        <strain evidence="11 12">T58</strain>
    </source>
</reference>
<dbReference type="GO" id="GO:0070189">
    <property type="term" value="P:kynurenine metabolic process"/>
    <property type="evidence" value="ECO:0007669"/>
    <property type="project" value="TreeGrafter"/>
</dbReference>
<comment type="function">
    <text evidence="9">Catalyzes the hydroxylation of L-kynurenine (L-Kyn) to form 3-hydroxy-L-kynurenine (L-3OHKyn). Required for synthesis of quinolinic acid.</text>
</comment>
<evidence type="ECO:0000256" key="6">
    <source>
        <dbReference type="ARBA" id="ARBA00023002"/>
    </source>
</evidence>
<dbReference type="GO" id="GO:0071949">
    <property type="term" value="F:FAD binding"/>
    <property type="evidence" value="ECO:0007669"/>
    <property type="project" value="InterPro"/>
</dbReference>
<comment type="pathway">
    <text evidence="9">Cofactor biosynthesis; NAD(+) biosynthesis; quinolinate from L-kynurenine: step 1/3.</text>
</comment>
<name>A0A4Q9FKT3_9FLAO</name>
<dbReference type="HAMAP" id="MF_01971">
    <property type="entry name" value="Kynurenine_monooxygenase"/>
    <property type="match status" value="1"/>
</dbReference>
<evidence type="ECO:0000313" key="11">
    <source>
        <dbReference type="EMBL" id="TBN05535.1"/>
    </source>
</evidence>
<dbReference type="AlphaFoldDB" id="A0A4Q9FKT3"/>
<keyword evidence="3 9" id="KW-0662">Pyridine nucleotide biosynthesis</keyword>
<dbReference type="RefSeq" id="WP_130963153.1">
    <property type="nucleotide sequence ID" value="NZ_SIRT01000002.1"/>
</dbReference>
<evidence type="ECO:0000256" key="7">
    <source>
        <dbReference type="ARBA" id="ARBA00023033"/>
    </source>
</evidence>
<dbReference type="OrthoDB" id="9766816at2"/>
<comment type="catalytic activity">
    <reaction evidence="8 9">
        <text>L-kynurenine + NADPH + O2 + H(+) = 3-hydroxy-L-kynurenine + NADP(+) + H2O</text>
        <dbReference type="Rhea" id="RHEA:20545"/>
        <dbReference type="ChEBI" id="CHEBI:15377"/>
        <dbReference type="ChEBI" id="CHEBI:15378"/>
        <dbReference type="ChEBI" id="CHEBI:15379"/>
        <dbReference type="ChEBI" id="CHEBI:57783"/>
        <dbReference type="ChEBI" id="CHEBI:57959"/>
        <dbReference type="ChEBI" id="CHEBI:58125"/>
        <dbReference type="ChEBI" id="CHEBI:58349"/>
        <dbReference type="EC" id="1.14.13.9"/>
    </reaction>
</comment>